<comment type="caution">
    <text evidence="1">The sequence shown here is derived from an EMBL/GenBank/DDBJ whole genome shotgun (WGS) entry which is preliminary data.</text>
</comment>
<reference evidence="1 2" key="1">
    <citation type="submission" date="2018-07" db="EMBL/GenBank/DDBJ databases">
        <title>Genome assembly of strain KB82.</title>
        <authorList>
            <person name="Kukolya J."/>
            <person name="Horvath B."/>
            <person name="Nagy I."/>
            <person name="Toth A."/>
        </authorList>
    </citation>
    <scope>NUCLEOTIDE SEQUENCE [LARGE SCALE GENOMIC DNA]</scope>
    <source>
        <strain evidence="1 2">Kb82</strain>
    </source>
</reference>
<keyword evidence="2" id="KW-1185">Reference proteome</keyword>
<protein>
    <submittedName>
        <fullName evidence="1">Uncharacterized protein</fullName>
    </submittedName>
</protein>
<dbReference type="EMBL" id="PRDM01000001">
    <property type="protein sequence ID" value="MBE8723505.1"/>
    <property type="molecule type" value="Genomic_DNA"/>
</dbReference>
<proteinExistence type="predicted"/>
<dbReference type="Proteomes" id="UP000640614">
    <property type="component" value="Unassembled WGS sequence"/>
</dbReference>
<dbReference type="RefSeq" id="WP_193844568.1">
    <property type="nucleotide sequence ID" value="NZ_PRDM01000001.1"/>
</dbReference>
<name>A0ABR9TE08_9FLAO</name>
<evidence type="ECO:0000313" key="1">
    <source>
        <dbReference type="EMBL" id="MBE8723505.1"/>
    </source>
</evidence>
<sequence length="179" mass="22121">MTLNEIKEIQEFYLSRKDCFDSRDYEMQILEGFWKEINWSALSDDEKLEFRKTELRKKHVYKELYSDLVVLYEETVIELIVLLMQFFEDISSVVFDKENMSDEEFVLFRLKNMLYFELLTVQRKMKLKFSGHILYEDIMEPIFDEIEKTPYYEQYELENLRKTYKFVCELFLKRPYEES</sequence>
<accession>A0ABR9TE08</accession>
<organism evidence="1 2">
    <name type="scientific">Flavobacterium hungaricum</name>
    <dbReference type="NCBI Taxonomy" id="2082725"/>
    <lineage>
        <taxon>Bacteria</taxon>
        <taxon>Pseudomonadati</taxon>
        <taxon>Bacteroidota</taxon>
        <taxon>Flavobacteriia</taxon>
        <taxon>Flavobacteriales</taxon>
        <taxon>Flavobacteriaceae</taxon>
        <taxon>Flavobacterium</taxon>
    </lineage>
</organism>
<evidence type="ECO:0000313" key="2">
    <source>
        <dbReference type="Proteomes" id="UP000640614"/>
    </source>
</evidence>
<gene>
    <name evidence="1" type="ORF">C4F50_00995</name>
</gene>